<dbReference type="RefSeq" id="WP_377785806.1">
    <property type="nucleotide sequence ID" value="NZ_JBHUOC010000001.1"/>
</dbReference>
<name>A0ABT8D8N3_9RHOB</name>
<gene>
    <name evidence="2" type="ORF">QWZ10_06850</name>
</gene>
<dbReference type="Proteomes" id="UP001243846">
    <property type="component" value="Unassembled WGS sequence"/>
</dbReference>
<reference evidence="3" key="1">
    <citation type="journal article" date="2019" name="Int. J. Syst. Evol. Microbiol.">
        <title>The Global Catalogue of Microorganisms (GCM) 10K type strain sequencing project: providing services to taxonomists for standard genome sequencing and annotation.</title>
        <authorList>
            <consortium name="The Broad Institute Genomics Platform"/>
            <consortium name="The Broad Institute Genome Sequencing Center for Infectious Disease"/>
            <person name="Wu L."/>
            <person name="Ma J."/>
        </authorList>
    </citation>
    <scope>NUCLEOTIDE SEQUENCE [LARGE SCALE GENOMIC DNA]</scope>
    <source>
        <strain evidence="3">CECT 8482</strain>
    </source>
</reference>
<dbReference type="Pfam" id="PF05045">
    <property type="entry name" value="RgpF"/>
    <property type="match status" value="1"/>
</dbReference>
<comment type="caution">
    <text evidence="2">The sequence shown here is derived from an EMBL/GenBank/DDBJ whole genome shotgun (WGS) entry which is preliminary data.</text>
</comment>
<dbReference type="EMBL" id="JAUFRC010000001">
    <property type="protein sequence ID" value="MDN3711609.1"/>
    <property type="molecule type" value="Genomic_DNA"/>
</dbReference>
<dbReference type="InterPro" id="IPR007739">
    <property type="entry name" value="RgpF"/>
</dbReference>
<sequence length="643" mass="71717">MLARYQAIFVASERLAVLLRNSGLSASYLPQATDTTHFHPLRRQRCTEEIPLVFVGAYAPRATRRNVFHAVQAGFEPQIWGPGWKGVVPARLWRGERLDHDELAETYASARIVLNSHMPFMSMLGFMSNRSYDALACGALVASDRVVGFNDVDFPELHQLFDREVQTRELKRMLDGPAVDITTRTALHERLARQHGFGVRAAVVLAQARALLASSQVAPSLWCHGRAEVNTAPPALSLIDRDETVNSSLLSAGREILAMLSCLKKDPATDTLPTPQHGIIHALSADLHEATELVRIIKAGARIEDHLTSIEVLARRSRRLVEALEDNTSPLRFRARKADHDRLLPRIIENEPLWDHSPAGFGRERGKVSLPLRPRKVVPELKRPIGVFLHLYYDGLAPVFAERLGNIPVPFQLYVSTDADEKAERIRESLPDAEIRVIPNRGRDIWPKLYGFADAKLRHDLVLHLHGKRSVHSDQLDEWLAHILDCLLGSPGEIRRILSFFQLIPRLGMVAPVTFKAVLGAAHWGSNRDIARELARRMALPGALPDNNSLRFPVGSMFWARTAALQPLLDLNLPQAAFPPEAGQVDGTLAHAIERMLGVTCQSLGYHILPVSGAQSNLHRKHQVVFHSTRELREALDKGDLDA</sequence>
<feature type="domain" description="Spore protein YkvP/CgeB glycosyl transferase-like" evidence="1">
    <location>
        <begin position="65"/>
        <end position="202"/>
    </location>
</feature>
<dbReference type="Pfam" id="PF13524">
    <property type="entry name" value="Glyco_trans_1_2"/>
    <property type="match status" value="1"/>
</dbReference>
<evidence type="ECO:0000259" key="1">
    <source>
        <dbReference type="Pfam" id="PF13524"/>
    </source>
</evidence>
<keyword evidence="3" id="KW-1185">Reference proteome</keyword>
<protein>
    <submittedName>
        <fullName evidence="2">Rhamnan synthesis F family protein</fullName>
    </submittedName>
</protein>
<dbReference type="InterPro" id="IPR055259">
    <property type="entry name" value="YkvP/CgeB_Glyco_trans-like"/>
</dbReference>
<evidence type="ECO:0000313" key="2">
    <source>
        <dbReference type="EMBL" id="MDN3711609.1"/>
    </source>
</evidence>
<organism evidence="2 3">
    <name type="scientific">Paracoccus cavernae</name>
    <dbReference type="NCBI Taxonomy" id="1571207"/>
    <lineage>
        <taxon>Bacteria</taxon>
        <taxon>Pseudomonadati</taxon>
        <taxon>Pseudomonadota</taxon>
        <taxon>Alphaproteobacteria</taxon>
        <taxon>Rhodobacterales</taxon>
        <taxon>Paracoccaceae</taxon>
        <taxon>Paracoccus</taxon>
    </lineage>
</organism>
<evidence type="ECO:0000313" key="3">
    <source>
        <dbReference type="Proteomes" id="UP001243846"/>
    </source>
</evidence>
<accession>A0ABT8D8N3</accession>
<proteinExistence type="predicted"/>